<proteinExistence type="predicted"/>
<dbReference type="OrthoDB" id="73564at2157"/>
<evidence type="ECO:0000313" key="1">
    <source>
        <dbReference type="EMBL" id="SNQ59158.1"/>
    </source>
</evidence>
<gene>
    <name evidence="1" type="ORF">MNV_1080011</name>
</gene>
<dbReference type="SUPFAM" id="SSF52833">
    <property type="entry name" value="Thioredoxin-like"/>
    <property type="match status" value="1"/>
</dbReference>
<dbReference type="AlphaFoldDB" id="A0A284VIR8"/>
<reference evidence="2" key="1">
    <citation type="submission" date="2017-06" db="EMBL/GenBank/DDBJ databases">
        <authorList>
            <person name="Cremers G."/>
        </authorList>
    </citation>
    <scope>NUCLEOTIDE SEQUENCE [LARGE SCALE GENOMIC DNA]</scope>
</reference>
<name>A0A284VIR8_9EURY</name>
<evidence type="ECO:0000313" key="2">
    <source>
        <dbReference type="Proteomes" id="UP000218615"/>
    </source>
</evidence>
<dbReference type="InterPro" id="IPR036249">
    <property type="entry name" value="Thioredoxin-like_sf"/>
</dbReference>
<accession>A0A284VIR8</accession>
<dbReference type="PROSITE" id="PS51354">
    <property type="entry name" value="GLUTAREDOXIN_2"/>
    <property type="match status" value="1"/>
</dbReference>
<sequence length="83" mass="9857">MYTLSIDPWSRKTKKFFRDKNIQFEYMDYDLVGEKEQEKILEDMYKCGGSTVTAFPFVKIDEDVVVGYNPEAYSKLLRLDIQK</sequence>
<dbReference type="Gene3D" id="3.40.30.10">
    <property type="entry name" value="Glutaredoxin"/>
    <property type="match status" value="1"/>
</dbReference>
<dbReference type="EMBL" id="FZMP01000011">
    <property type="protein sequence ID" value="SNQ59158.1"/>
    <property type="molecule type" value="Genomic_DNA"/>
</dbReference>
<keyword evidence="2" id="KW-1185">Reference proteome</keyword>
<organism evidence="1 2">
    <name type="scientific">Candidatus Methanoperedens nitratireducens</name>
    <dbReference type="NCBI Taxonomy" id="1392998"/>
    <lineage>
        <taxon>Archaea</taxon>
        <taxon>Methanobacteriati</taxon>
        <taxon>Methanobacteriota</taxon>
        <taxon>Stenosarchaea group</taxon>
        <taxon>Methanomicrobia</taxon>
        <taxon>Methanosarcinales</taxon>
        <taxon>ANME-2 cluster</taxon>
        <taxon>Candidatus Methanoperedentaceae</taxon>
        <taxon>Candidatus Methanoperedens</taxon>
    </lineage>
</organism>
<dbReference type="Proteomes" id="UP000218615">
    <property type="component" value="Unassembled WGS sequence"/>
</dbReference>
<protein>
    <submittedName>
        <fullName evidence="1">Glutaredoxin</fullName>
    </submittedName>
</protein>